<evidence type="ECO:0000313" key="2">
    <source>
        <dbReference type="EMBL" id="RDY10045.1"/>
    </source>
</evidence>
<evidence type="ECO:0000313" key="3">
    <source>
        <dbReference type="Proteomes" id="UP000257109"/>
    </source>
</evidence>
<feature type="non-terminal residue" evidence="2">
    <location>
        <position position="1"/>
    </location>
</feature>
<dbReference type="Proteomes" id="UP000257109">
    <property type="component" value="Unassembled WGS sequence"/>
</dbReference>
<gene>
    <name evidence="2" type="ORF">CR513_05497</name>
</gene>
<proteinExistence type="predicted"/>
<dbReference type="PANTHER" id="PTHR35046">
    <property type="entry name" value="ZINC KNUCKLE (CCHC-TYPE) FAMILY PROTEIN"/>
    <property type="match status" value="1"/>
</dbReference>
<dbReference type="PANTHER" id="PTHR35046:SF9">
    <property type="entry name" value="RNA-DIRECTED DNA POLYMERASE"/>
    <property type="match status" value="1"/>
</dbReference>
<dbReference type="AlphaFoldDB" id="A0A371I4U9"/>
<feature type="compositionally biased region" description="Polar residues" evidence="1">
    <location>
        <begin position="431"/>
        <end position="443"/>
    </location>
</feature>
<reference evidence="2" key="1">
    <citation type="submission" date="2018-05" db="EMBL/GenBank/DDBJ databases">
        <title>Draft genome of Mucuna pruriens seed.</title>
        <authorList>
            <person name="Nnadi N.E."/>
            <person name="Vos R."/>
            <person name="Hasami M.H."/>
            <person name="Devisetty U.K."/>
            <person name="Aguiy J.C."/>
        </authorList>
    </citation>
    <scope>NUCLEOTIDE SEQUENCE [LARGE SCALE GENOMIC DNA]</scope>
    <source>
        <strain evidence="2">JCA_2017</strain>
    </source>
</reference>
<name>A0A371I4U9_MUCPR</name>
<feature type="region of interest" description="Disordered" evidence="1">
    <location>
        <begin position="428"/>
        <end position="452"/>
    </location>
</feature>
<organism evidence="2 3">
    <name type="scientific">Mucuna pruriens</name>
    <name type="common">Velvet bean</name>
    <name type="synonym">Dolichos pruriens</name>
    <dbReference type="NCBI Taxonomy" id="157652"/>
    <lineage>
        <taxon>Eukaryota</taxon>
        <taxon>Viridiplantae</taxon>
        <taxon>Streptophyta</taxon>
        <taxon>Embryophyta</taxon>
        <taxon>Tracheophyta</taxon>
        <taxon>Spermatophyta</taxon>
        <taxon>Magnoliopsida</taxon>
        <taxon>eudicotyledons</taxon>
        <taxon>Gunneridae</taxon>
        <taxon>Pentapetalae</taxon>
        <taxon>rosids</taxon>
        <taxon>fabids</taxon>
        <taxon>Fabales</taxon>
        <taxon>Fabaceae</taxon>
        <taxon>Papilionoideae</taxon>
        <taxon>50 kb inversion clade</taxon>
        <taxon>NPAAA clade</taxon>
        <taxon>indigoferoid/millettioid clade</taxon>
        <taxon>Phaseoleae</taxon>
        <taxon>Mucuna</taxon>
    </lineage>
</organism>
<accession>A0A371I4U9</accession>
<dbReference type="OrthoDB" id="1305902at2759"/>
<protein>
    <submittedName>
        <fullName evidence="2">Uncharacterized protein</fullName>
    </submittedName>
</protein>
<dbReference type="EMBL" id="QJKJ01000926">
    <property type="protein sequence ID" value="RDY10045.1"/>
    <property type="molecule type" value="Genomic_DNA"/>
</dbReference>
<sequence>MCFHVSYPLSNLPRGFGKMLEGFKDVFPKDIPKGLPPIMSIKNHIDFILGATLPNRVVYKENSKVSKEIQKQVGKLIENGWVCESMSPCVLPIDGYMERQNLTLQGLLSRVHISQESRLSRDRLRLSRDRLRLSQVRPYSPVAHCRCSPIRVAQWNYPHQLSSSEATSAPNAMSLLEKRVTQLCKEPGQMENNDKTLKELATPDVVYQPWCIQYPQLEPAQTRRPPQALERIPRGLFHNETVGDSGRLYQDEGISILLGLSSKGLVAHRRGSTRVLEIFNKLHATYPHHQISEQLLIQYFYEGLSMMDRSMIDATSRGALMDKTPVAARNLISNMASNTQQFGITRLSQSQMVNEIDAASNQRLENQLTELTSLVRQLAVGQHQPAMVAKVYGICTFVEHPTDVCPTLQEIKSDQQENVGAIGGFQYGKQPYQTRPFDNQQYGRQPFRPGSP</sequence>
<evidence type="ECO:0000256" key="1">
    <source>
        <dbReference type="SAM" id="MobiDB-lite"/>
    </source>
</evidence>
<comment type="caution">
    <text evidence="2">The sequence shown here is derived from an EMBL/GenBank/DDBJ whole genome shotgun (WGS) entry which is preliminary data.</text>
</comment>
<keyword evidence="3" id="KW-1185">Reference proteome</keyword>